<dbReference type="InterPro" id="IPR038610">
    <property type="entry name" value="FliK-like_C_sf"/>
</dbReference>
<dbReference type="EMBL" id="WJNG01000004">
    <property type="protein sequence ID" value="MRH42262.1"/>
    <property type="molecule type" value="Genomic_DNA"/>
</dbReference>
<feature type="region of interest" description="Disordered" evidence="1">
    <location>
        <begin position="386"/>
        <end position="448"/>
    </location>
</feature>
<sequence>MQNVGMLMTHPAPMKTNSNTTNKESGTKMNFLELLGNLTNSKNNQASTLTLQQLNTLEDPLTGEKQKVEEFNLVSLLHYLHQGEVEQTEPGLSSENNQEGYTIGLPQIPELNLQLTQKVEGNLDINQEKSIQLVSIVGEQVLSAEEENKFLLLEKLSNLWTKVESILNQLASNITKKDQAQLLKLLEQWTSLEKKLVKIDGSNTNLEKVIPKEGSKEQMLWSQLLQTYQKRNGLQTNHRYQTNSMVTGNDVAKWIKDALVKFSGESSTISSKASPAEYQVNLMQMSKVEQFVIHLNQGSSPESNSDELVEEFKRAINSSKFLTTNDGKQLLLKLRPANLGEMMVRFTQIDGETVVKITVTSLATKEMLEGNMSQLRHMFSPHQVVVEKQDSQTFQQDQYQSEKQKENSKENQSSNNPKPDSSQSNQDEQKDNSDAETSFHQLLMNEKV</sequence>
<dbReference type="CDD" id="cd17470">
    <property type="entry name" value="T3SS_Flik_C"/>
    <property type="match status" value="1"/>
</dbReference>
<dbReference type="Gene3D" id="3.30.750.140">
    <property type="match status" value="1"/>
</dbReference>
<proteinExistence type="predicted"/>
<evidence type="ECO:0000313" key="3">
    <source>
        <dbReference type="EMBL" id="MRH42262.1"/>
    </source>
</evidence>
<dbReference type="Pfam" id="PF02120">
    <property type="entry name" value="Flg_hook"/>
    <property type="match status" value="1"/>
</dbReference>
<comment type="caution">
    <text evidence="3">The sequence shown here is derived from an EMBL/GenBank/DDBJ whole genome shotgun (WGS) entry which is preliminary data.</text>
</comment>
<accession>A0A6A8DLZ7</accession>
<keyword evidence="4" id="KW-1185">Reference proteome</keyword>
<evidence type="ECO:0000256" key="1">
    <source>
        <dbReference type="SAM" id="MobiDB-lite"/>
    </source>
</evidence>
<reference evidence="3" key="1">
    <citation type="submission" date="2019-11" db="EMBL/GenBank/DDBJ databases">
        <authorList>
            <person name="Li J."/>
        </authorList>
    </citation>
    <scope>NUCLEOTIDE SEQUENCE</scope>
    <source>
        <strain evidence="3">B6B</strain>
    </source>
</reference>
<dbReference type="RefSeq" id="WP_153735907.1">
    <property type="nucleotide sequence ID" value="NZ_WJNG01000004.1"/>
</dbReference>
<organism evidence="3 4">
    <name type="scientific">Aquibacillus halophilus</name>
    <dbReference type="NCBI Taxonomy" id="930132"/>
    <lineage>
        <taxon>Bacteria</taxon>
        <taxon>Bacillati</taxon>
        <taxon>Bacillota</taxon>
        <taxon>Bacilli</taxon>
        <taxon>Bacillales</taxon>
        <taxon>Bacillaceae</taxon>
        <taxon>Aquibacillus</taxon>
    </lineage>
</organism>
<name>A0A6A8DLZ7_9BACI</name>
<gene>
    <name evidence="3" type="ORF">GH741_06160</name>
</gene>
<feature type="region of interest" description="Disordered" evidence="1">
    <location>
        <begin position="1"/>
        <end position="24"/>
    </location>
</feature>
<dbReference type="OrthoDB" id="2968951at2"/>
<feature type="compositionally biased region" description="Polar residues" evidence="1">
    <location>
        <begin position="417"/>
        <end position="426"/>
    </location>
</feature>
<evidence type="ECO:0000313" key="4">
    <source>
        <dbReference type="Proteomes" id="UP000799092"/>
    </source>
</evidence>
<feature type="compositionally biased region" description="Polar residues" evidence="1">
    <location>
        <begin position="15"/>
        <end position="24"/>
    </location>
</feature>
<feature type="compositionally biased region" description="Basic and acidic residues" evidence="1">
    <location>
        <begin position="400"/>
        <end position="409"/>
    </location>
</feature>
<dbReference type="InterPro" id="IPR021136">
    <property type="entry name" value="Flagellar_hook_control-like_C"/>
</dbReference>
<protein>
    <recommendedName>
        <fullName evidence="2">Flagellar hook-length control protein-like C-terminal domain-containing protein</fullName>
    </recommendedName>
</protein>
<dbReference type="Proteomes" id="UP000799092">
    <property type="component" value="Unassembled WGS sequence"/>
</dbReference>
<feature type="domain" description="Flagellar hook-length control protein-like C-terminal" evidence="2">
    <location>
        <begin position="324"/>
        <end position="394"/>
    </location>
</feature>
<evidence type="ECO:0000259" key="2">
    <source>
        <dbReference type="Pfam" id="PF02120"/>
    </source>
</evidence>
<dbReference type="AlphaFoldDB" id="A0A6A8DLZ7"/>